<reference evidence="3 4" key="1">
    <citation type="submission" date="2016-07" db="EMBL/GenBank/DDBJ databases">
        <authorList>
            <consortium name="Pathogen Informatics"/>
        </authorList>
    </citation>
    <scope>NUCLEOTIDE SEQUENCE [LARGE SCALE GENOMIC DNA]</scope>
</reference>
<dbReference type="InterPro" id="IPR008780">
    <property type="entry name" value="Plasmodium_Vir"/>
</dbReference>
<dbReference type="AlphaFoldDB" id="A0A1G4HFZ8"/>
<evidence type="ECO:0000313" key="3">
    <source>
        <dbReference type="EMBL" id="SCO73850.1"/>
    </source>
</evidence>
<dbReference type="VEuPathDB" id="PlasmoDB:PVPAM_110065300"/>
<accession>A0A1G4HFZ8</accession>
<organism evidence="3 4">
    <name type="scientific">Plasmodium vivax</name>
    <name type="common">malaria parasite P. vivax</name>
    <dbReference type="NCBI Taxonomy" id="5855"/>
    <lineage>
        <taxon>Eukaryota</taxon>
        <taxon>Sar</taxon>
        <taxon>Alveolata</taxon>
        <taxon>Apicomplexa</taxon>
        <taxon>Aconoidasida</taxon>
        <taxon>Haemosporida</taxon>
        <taxon>Plasmodiidae</taxon>
        <taxon>Plasmodium</taxon>
        <taxon>Plasmodium (Plasmodium)</taxon>
    </lineage>
</organism>
<dbReference type="Proteomes" id="UP000305196">
    <property type="component" value="Chromosome 11"/>
</dbReference>
<dbReference type="Pfam" id="PF05795">
    <property type="entry name" value="Plasmodium_Vir"/>
    <property type="match status" value="1"/>
</dbReference>
<keyword evidence="2" id="KW-0812">Transmembrane</keyword>
<feature type="compositionally biased region" description="Basic and acidic residues" evidence="1">
    <location>
        <begin position="293"/>
        <end position="303"/>
    </location>
</feature>
<name>A0A1G4HFZ8_PLAVI</name>
<dbReference type="VEuPathDB" id="PlasmoDB:PVW1_110054200"/>
<evidence type="ECO:0000256" key="1">
    <source>
        <dbReference type="SAM" id="MobiDB-lite"/>
    </source>
</evidence>
<sequence>MAEITEDELENLLKDFPSHKNYEKLNRSIQHVSRLAGHCDNMKKFNNRDYDMKNLCKRIAWNLDNLYNILPYTDSKVRCSYFNHWIYNEIRKLLVTEYNFKKDESAVFKLLDLGSDMNRNLRINRCSFELYTNHDFHEWKEMKDLHDYFKNYTTLKSKIVSDYDKCNLYSKYIKYILKIYDTHKYDCCDSDWPYDSDCPKYFKCHGYYNPESLLSLLRCNDTSLGAHVLERVPEEPKFREESRERFRPQIQNRSGSFPDIEVREIKENGFQNPVVPEIMRVKGPQFPTEAALRRRLDTSRSEVDGSEGNLGSRNRRLMQTTRAPSQEYLGEGIRKEVDYKPAVTEITHVQYTEKEDEKVTSEGGISYQLTSGPYSELGSTTYSYTPYRRHLETEDRGTFSAYNGESEIYTSGGGSYTEMSEYGGDEHTTSGGFSSHFSNILELLKNNVYTVSIGSVASVGFLYFFYNYFKSKSKSRRENRRQRMTYNNNFYLDEEEYPELSGYSSNFDYSNPYNRDVHIFYNNA</sequence>
<dbReference type="EMBL" id="LT615266">
    <property type="protein sequence ID" value="SCO73850.1"/>
    <property type="molecule type" value="Genomic_DNA"/>
</dbReference>
<keyword evidence="2" id="KW-1133">Transmembrane helix</keyword>
<evidence type="ECO:0000256" key="2">
    <source>
        <dbReference type="SAM" id="Phobius"/>
    </source>
</evidence>
<dbReference type="VEuPathDB" id="PlasmoDB:PVP01_1148400"/>
<dbReference type="VEuPathDB" id="PlasmoDB:PVX_018660"/>
<keyword evidence="2" id="KW-0472">Membrane</keyword>
<feature type="region of interest" description="Disordered" evidence="1">
    <location>
        <begin position="293"/>
        <end position="316"/>
    </location>
</feature>
<evidence type="ECO:0000313" key="4">
    <source>
        <dbReference type="Proteomes" id="UP000305196"/>
    </source>
</evidence>
<protein>
    <submittedName>
        <fullName evidence="3">VIR protein</fullName>
    </submittedName>
</protein>
<feature type="transmembrane region" description="Helical" evidence="2">
    <location>
        <begin position="448"/>
        <end position="469"/>
    </location>
</feature>
<proteinExistence type="predicted"/>
<gene>
    <name evidence="3" type="ORF">PVC01_110054000</name>
</gene>